<evidence type="ECO:0000256" key="1">
    <source>
        <dbReference type="SAM" id="MobiDB-lite"/>
    </source>
</evidence>
<dbReference type="RefSeq" id="XP_037192472.1">
    <property type="nucleotide sequence ID" value="XM_037335377.1"/>
</dbReference>
<protein>
    <submittedName>
        <fullName evidence="2">Uncharacterized protein</fullName>
    </submittedName>
</protein>
<proteinExistence type="predicted"/>
<dbReference type="GeneID" id="59259069"/>
<keyword evidence="3" id="KW-1185">Reference proteome</keyword>
<organism evidence="2 3">
    <name type="scientific">Botrytis fragariae</name>
    <dbReference type="NCBI Taxonomy" id="1964551"/>
    <lineage>
        <taxon>Eukaryota</taxon>
        <taxon>Fungi</taxon>
        <taxon>Dikarya</taxon>
        <taxon>Ascomycota</taxon>
        <taxon>Pezizomycotina</taxon>
        <taxon>Leotiomycetes</taxon>
        <taxon>Helotiales</taxon>
        <taxon>Sclerotiniaceae</taxon>
        <taxon>Botrytis</taxon>
    </lineage>
</organism>
<name>A0A8H6EIJ4_9HELO</name>
<gene>
    <name evidence="2" type="ORF">Bfra_004988</name>
</gene>
<dbReference type="EMBL" id="JABFCT010000008">
    <property type="protein sequence ID" value="KAF5873526.1"/>
    <property type="molecule type" value="Genomic_DNA"/>
</dbReference>
<feature type="region of interest" description="Disordered" evidence="1">
    <location>
        <begin position="1"/>
        <end position="28"/>
    </location>
</feature>
<comment type="caution">
    <text evidence="2">The sequence shown here is derived from an EMBL/GenBank/DDBJ whole genome shotgun (WGS) entry which is preliminary data.</text>
</comment>
<accession>A0A8H6EIJ4</accession>
<reference evidence="2 3" key="1">
    <citation type="journal article" date="2020" name="Phytopathology">
        <title>A high-quality genome resource of Botrytis fragariae, a new and rapidly spreading fungal pathogen causing strawberry gray mold in the U.S.A.</title>
        <authorList>
            <person name="Wu Y."/>
            <person name="Saski C.A."/>
            <person name="Schnabel G."/>
            <person name="Xiao S."/>
            <person name="Hu M."/>
        </authorList>
    </citation>
    <scope>NUCLEOTIDE SEQUENCE [LARGE SCALE GENOMIC DNA]</scope>
    <source>
        <strain evidence="2 3">BVB16</strain>
    </source>
</reference>
<sequence length="258" mass="29556">MTADGENECHQRTMLPTFPSKSPTNVYDDGMAEAQKTRSAHGQRNKKTPTGCATSALWNLRLHRSTYISNNSIIVRSEPMGEFTNHTILSLQVDPVNLSRYVIYSLPIIHDFGCLIYQLSIALAVSSISSSHRLLQRHSHICPCRWTVKETQSFRQMVEHMGPHKNENATTQASTGHERRTAYDTAYSFLGYREIIMTLSCISLHRIPRILGSFGLESNNYWYMLHTCTHTYVHIPKTHSYAILYYVPHLFCFKCNPK</sequence>
<dbReference type="AlphaFoldDB" id="A0A8H6EIJ4"/>
<evidence type="ECO:0000313" key="2">
    <source>
        <dbReference type="EMBL" id="KAF5873526.1"/>
    </source>
</evidence>
<dbReference type="Proteomes" id="UP000531561">
    <property type="component" value="Unassembled WGS sequence"/>
</dbReference>
<evidence type="ECO:0000313" key="3">
    <source>
        <dbReference type="Proteomes" id="UP000531561"/>
    </source>
</evidence>